<dbReference type="EMBL" id="JAAGMA010000421">
    <property type="protein sequence ID" value="NEB10299.1"/>
    <property type="molecule type" value="Genomic_DNA"/>
</dbReference>
<evidence type="ECO:0000313" key="1">
    <source>
        <dbReference type="EMBL" id="NEB10299.1"/>
    </source>
</evidence>
<sequence>MVDVVRVMEALAEQGVTVLFKADAERMRDGVRPWTFVANGGPFHENLLVRTDAASMEDCLKTCLPQLRDRGLVVPE</sequence>
<protein>
    <submittedName>
        <fullName evidence="2">Uncharacterized protein</fullName>
    </submittedName>
</protein>
<dbReference type="EMBL" id="JAAGMA010000525">
    <property type="protein sequence ID" value="NEB11021.1"/>
    <property type="molecule type" value="Genomic_DNA"/>
</dbReference>
<dbReference type="RefSeq" id="WP_164245702.1">
    <property type="nucleotide sequence ID" value="NZ_JAAGMA010000421.1"/>
</dbReference>
<organism evidence="2 3">
    <name type="scientific">Streptomyces coelicoflavus</name>
    <dbReference type="NCBI Taxonomy" id="285562"/>
    <lineage>
        <taxon>Bacteria</taxon>
        <taxon>Bacillati</taxon>
        <taxon>Actinomycetota</taxon>
        <taxon>Actinomycetes</taxon>
        <taxon>Kitasatosporales</taxon>
        <taxon>Streptomycetaceae</taxon>
        <taxon>Streptomyces</taxon>
    </lineage>
</organism>
<dbReference type="AlphaFoldDB" id="A0A7K3PNQ7"/>
<gene>
    <name evidence="1" type="ORF">G3I32_15775</name>
    <name evidence="2" type="ORF">G3I32_19615</name>
</gene>
<dbReference type="Proteomes" id="UP000470446">
    <property type="component" value="Unassembled WGS sequence"/>
</dbReference>
<evidence type="ECO:0000313" key="3">
    <source>
        <dbReference type="Proteomes" id="UP000470446"/>
    </source>
</evidence>
<evidence type="ECO:0000313" key="2">
    <source>
        <dbReference type="EMBL" id="NEB11021.1"/>
    </source>
</evidence>
<comment type="caution">
    <text evidence="2">The sequence shown here is derived from an EMBL/GenBank/DDBJ whole genome shotgun (WGS) entry which is preliminary data.</text>
</comment>
<reference evidence="2 3" key="1">
    <citation type="submission" date="2020-01" db="EMBL/GenBank/DDBJ databases">
        <title>Insect and environment-associated Actinomycetes.</title>
        <authorList>
            <person name="Currrie C."/>
            <person name="Chevrette M."/>
            <person name="Carlson C."/>
            <person name="Stubbendieck R."/>
            <person name="Wendt-Pienkowski E."/>
        </authorList>
    </citation>
    <scope>NUCLEOTIDE SEQUENCE [LARGE SCALE GENOMIC DNA]</scope>
    <source>
        <strain evidence="2 3">SID14163</strain>
    </source>
</reference>
<accession>A0A7K3PNQ7</accession>
<name>A0A7K3PNQ7_9ACTN</name>
<proteinExistence type="predicted"/>